<evidence type="ECO:0000313" key="7">
    <source>
        <dbReference type="Proteomes" id="UP000695562"/>
    </source>
</evidence>
<dbReference type="FunFam" id="3.30.1370.100:FF:000001">
    <property type="entry name" value="Mismatch repair endonuclease pms1, putative"/>
    <property type="match status" value="1"/>
</dbReference>
<dbReference type="SMART" id="SM00853">
    <property type="entry name" value="MutL_C"/>
    <property type="match status" value="1"/>
</dbReference>
<dbReference type="SMART" id="SM01340">
    <property type="entry name" value="DNA_mis_repair"/>
    <property type="match status" value="1"/>
</dbReference>
<dbReference type="Gene3D" id="3.30.1370.100">
    <property type="entry name" value="MutL, C-terminal domain, regulatory subdomain"/>
    <property type="match status" value="1"/>
</dbReference>
<dbReference type="Proteomes" id="UP000695562">
    <property type="component" value="Unassembled WGS sequence"/>
</dbReference>
<feature type="domain" description="MutL C-terminal dimerisation" evidence="4">
    <location>
        <begin position="721"/>
        <end position="868"/>
    </location>
</feature>
<dbReference type="InterPro" id="IPR036890">
    <property type="entry name" value="HATPase_C_sf"/>
</dbReference>
<reference evidence="6" key="1">
    <citation type="submission" date="2020-01" db="EMBL/GenBank/DDBJ databases">
        <title>Development of genomics and gene disruption for Polysphondylium violaceum indicates a role for the polyketide synthase stlB in stalk morphogenesis.</title>
        <authorList>
            <person name="Narita B."/>
            <person name="Kawabe Y."/>
            <person name="Kin K."/>
            <person name="Saito T."/>
            <person name="Gibbs R."/>
            <person name="Kuspa A."/>
            <person name="Muzny D."/>
            <person name="Queller D."/>
            <person name="Richards S."/>
            <person name="Strassman J."/>
            <person name="Sucgang R."/>
            <person name="Worley K."/>
            <person name="Schaap P."/>
        </authorList>
    </citation>
    <scope>NUCLEOTIDE SEQUENCE</scope>
    <source>
        <strain evidence="6">QSvi11</strain>
    </source>
</reference>
<dbReference type="InterPro" id="IPR020568">
    <property type="entry name" value="Ribosomal_Su5_D2-typ_SF"/>
</dbReference>
<dbReference type="InterPro" id="IPR002099">
    <property type="entry name" value="MutL/Mlh/PMS"/>
</dbReference>
<dbReference type="GO" id="GO:0016887">
    <property type="term" value="F:ATP hydrolysis activity"/>
    <property type="evidence" value="ECO:0007669"/>
    <property type="project" value="InterPro"/>
</dbReference>
<keyword evidence="2" id="KW-0227">DNA damage</keyword>
<evidence type="ECO:0000256" key="1">
    <source>
        <dbReference type="ARBA" id="ARBA00006082"/>
    </source>
</evidence>
<feature type="compositionally biased region" description="Basic and acidic residues" evidence="3">
    <location>
        <begin position="517"/>
        <end position="527"/>
    </location>
</feature>
<dbReference type="InterPro" id="IPR037198">
    <property type="entry name" value="MutL_C_sf"/>
</dbReference>
<evidence type="ECO:0000256" key="3">
    <source>
        <dbReference type="SAM" id="MobiDB-lite"/>
    </source>
</evidence>
<dbReference type="GO" id="GO:0030983">
    <property type="term" value="F:mismatched DNA binding"/>
    <property type="evidence" value="ECO:0007669"/>
    <property type="project" value="InterPro"/>
</dbReference>
<dbReference type="OrthoDB" id="10254304at2759"/>
<feature type="domain" description="DNA mismatch repair protein S5" evidence="5">
    <location>
        <begin position="214"/>
        <end position="363"/>
    </location>
</feature>
<dbReference type="Gene3D" id="3.30.230.10">
    <property type="match status" value="1"/>
</dbReference>
<feature type="compositionally biased region" description="Low complexity" evidence="3">
    <location>
        <begin position="252"/>
        <end position="277"/>
    </location>
</feature>
<name>A0A8J4PTK9_9MYCE</name>
<evidence type="ECO:0000313" key="6">
    <source>
        <dbReference type="EMBL" id="KAF2073628.1"/>
    </source>
</evidence>
<dbReference type="InterPro" id="IPR042121">
    <property type="entry name" value="MutL_C_regsub"/>
</dbReference>
<dbReference type="InterPro" id="IPR014721">
    <property type="entry name" value="Ribsml_uS5_D2-typ_fold_subgr"/>
</dbReference>
<keyword evidence="7" id="KW-1185">Reference proteome</keyword>
<organism evidence="6 7">
    <name type="scientific">Polysphondylium violaceum</name>
    <dbReference type="NCBI Taxonomy" id="133409"/>
    <lineage>
        <taxon>Eukaryota</taxon>
        <taxon>Amoebozoa</taxon>
        <taxon>Evosea</taxon>
        <taxon>Eumycetozoa</taxon>
        <taxon>Dictyostelia</taxon>
        <taxon>Dictyosteliales</taxon>
        <taxon>Dictyosteliaceae</taxon>
        <taxon>Polysphondylium</taxon>
    </lineage>
</organism>
<dbReference type="GO" id="GO:0006298">
    <property type="term" value="P:mismatch repair"/>
    <property type="evidence" value="ECO:0007669"/>
    <property type="project" value="InterPro"/>
</dbReference>
<feature type="compositionally biased region" description="Low complexity" evidence="3">
    <location>
        <begin position="416"/>
        <end position="457"/>
    </location>
</feature>
<dbReference type="CDD" id="cd16926">
    <property type="entry name" value="HATPase_MutL-MLH-PMS-like"/>
    <property type="match status" value="1"/>
</dbReference>
<dbReference type="Pfam" id="PF01119">
    <property type="entry name" value="DNA_mis_repair"/>
    <property type="match status" value="1"/>
</dbReference>
<dbReference type="Pfam" id="PF08676">
    <property type="entry name" value="MutL_C"/>
    <property type="match status" value="1"/>
</dbReference>
<feature type="compositionally biased region" description="Low complexity" evidence="3">
    <location>
        <begin position="385"/>
        <end position="404"/>
    </location>
</feature>
<dbReference type="PROSITE" id="PS00058">
    <property type="entry name" value="DNA_MISMATCH_REPAIR_1"/>
    <property type="match status" value="1"/>
</dbReference>
<proteinExistence type="inferred from homology"/>
<sequence>MIKAIDKESVHLICSEQVILDLSIAVKELVENSLDAKATTIEIKLKDYGEESIEVVDNGVGVEPSNFQALTLKHYTSKIEKFTDLLAVSTFGFRGEALSSLCGLGHVVVITRSASCPIGTKLVFDTNGTIKSQMQCAREVGTTVQITSLFRSLPVRYQEFKRNIKKEFIKLQTILQAYALISTECKITCFNQVGNQARVRVLGTSFSTSIKSNVIAVFGVKMSQVLEEFETSDDLFTVSGLISKIGSGSGSGNSLSNSSSQSSSQSSQSSSQNNNSNPFSRSTTDRQYVYLNSRPIDLSSLSKVVNSLFQQYCKKAYPIFILNIKTPMDNYDVNVTPDKRTVFIHHETQLLELVKLGLKSIWDKSQSIFDSNTIDKFTFDEDDNSNSNNNSNNNKNSKTNNNNNNDDDDDGDSLVTKTTTTPSKKLKLKLTNNNNGLLGSSILSKVNNNNDSGSSDSTKQKPPTLDFDDDYAQPVISINHNKNDSNGNDEDDIDIDSSRDSNKKDKVYVNNKSSSKSKIDKQEKEEGFDIFDDDQLFKPNNNQKVDKDIVNSNDSHKSNNSNNIQIKKEIKTKEKKDNPEEEQEEYKQPSIKLSNISIDDINNTDGFQQKNSKTFDITVRTSVESIKSGFLKRNGTYDKDNNPIIPKFVVIHDQDDQSINNDCCSNNLNSDDYKFSLSVGGIGSNKQQQQPSTQQTTTIIEQQEQELEKHFKKENFKQMKVIGQFNLGFIIAKLGQDLFIIDQHAADEKFNYETLHKTTVFHSQPLISPCAIQGLTYEDEMVIIDHLDLFKKNGFGFVIDNDAPPRFKVKLSAIPFSKGAVFTVKDVFEMVHLLKDNPLPDSIQRLPRINTILASRACRMSIMVGTALTHQEMKNVLNNLSTLENPWCCPHGRPTMRHLIDTNYLFKVIEKKQNNNK</sequence>
<dbReference type="SUPFAM" id="SSF54211">
    <property type="entry name" value="Ribosomal protein S5 domain 2-like"/>
    <property type="match status" value="1"/>
</dbReference>
<dbReference type="InterPro" id="IPR038973">
    <property type="entry name" value="MutL/Mlh/Pms-like"/>
</dbReference>
<evidence type="ECO:0008006" key="8">
    <source>
        <dbReference type="Google" id="ProtNLM"/>
    </source>
</evidence>
<dbReference type="InterPro" id="IPR014790">
    <property type="entry name" value="MutL_C"/>
</dbReference>
<dbReference type="InterPro" id="IPR042120">
    <property type="entry name" value="MutL_C_dimsub"/>
</dbReference>
<dbReference type="GO" id="GO:0005524">
    <property type="term" value="F:ATP binding"/>
    <property type="evidence" value="ECO:0007669"/>
    <property type="project" value="InterPro"/>
</dbReference>
<dbReference type="PANTHER" id="PTHR10073:SF52">
    <property type="entry name" value="MISMATCH REPAIR ENDONUCLEASE PMS2"/>
    <property type="match status" value="1"/>
</dbReference>
<gene>
    <name evidence="6" type="ORF">CYY_005047</name>
</gene>
<dbReference type="Gene3D" id="3.30.1540.20">
    <property type="entry name" value="MutL, C-terminal domain, dimerisation subdomain"/>
    <property type="match status" value="1"/>
</dbReference>
<dbReference type="SUPFAM" id="SSF55874">
    <property type="entry name" value="ATPase domain of HSP90 chaperone/DNA topoisomerase II/histidine kinase"/>
    <property type="match status" value="1"/>
</dbReference>
<feature type="compositionally biased region" description="Basic and acidic residues" evidence="3">
    <location>
        <begin position="496"/>
        <end position="507"/>
    </location>
</feature>
<feature type="region of interest" description="Disordered" evidence="3">
    <location>
        <begin position="248"/>
        <end position="282"/>
    </location>
</feature>
<dbReference type="NCBIfam" id="TIGR00585">
    <property type="entry name" value="mutl"/>
    <property type="match status" value="1"/>
</dbReference>
<dbReference type="Gene3D" id="3.30.565.10">
    <property type="entry name" value="Histidine kinase-like ATPase, C-terminal domain"/>
    <property type="match status" value="1"/>
</dbReference>
<evidence type="ECO:0000256" key="2">
    <source>
        <dbReference type="ARBA" id="ARBA00022763"/>
    </source>
</evidence>
<dbReference type="GO" id="GO:0032389">
    <property type="term" value="C:MutLalpha complex"/>
    <property type="evidence" value="ECO:0007669"/>
    <property type="project" value="TreeGrafter"/>
</dbReference>
<comment type="caution">
    <text evidence="6">The sequence shown here is derived from an EMBL/GenBank/DDBJ whole genome shotgun (WGS) entry which is preliminary data.</text>
</comment>
<protein>
    <recommendedName>
        <fullName evidence="8">MutL DNA mismatch repair protein</fullName>
    </recommendedName>
</protein>
<dbReference type="SUPFAM" id="SSF118116">
    <property type="entry name" value="DNA mismatch repair protein MutL"/>
    <property type="match status" value="1"/>
</dbReference>
<accession>A0A8J4PTK9</accession>
<comment type="similarity">
    <text evidence="1">Belongs to the DNA mismatch repair MutL/HexB family.</text>
</comment>
<dbReference type="GO" id="GO:0140664">
    <property type="term" value="F:ATP-dependent DNA damage sensor activity"/>
    <property type="evidence" value="ECO:0007669"/>
    <property type="project" value="InterPro"/>
</dbReference>
<dbReference type="FunFam" id="3.30.565.10:FF:000014">
    <property type="entry name" value="Mismatch repair endonuclease pms1, putative"/>
    <property type="match status" value="1"/>
</dbReference>
<evidence type="ECO:0000259" key="4">
    <source>
        <dbReference type="SMART" id="SM00853"/>
    </source>
</evidence>
<dbReference type="EMBL" id="AJWJ01000192">
    <property type="protein sequence ID" value="KAF2073628.1"/>
    <property type="molecule type" value="Genomic_DNA"/>
</dbReference>
<feature type="compositionally biased region" description="Basic and acidic residues" evidence="3">
    <location>
        <begin position="544"/>
        <end position="557"/>
    </location>
</feature>
<feature type="compositionally biased region" description="Basic and acidic residues" evidence="3">
    <location>
        <begin position="566"/>
        <end position="578"/>
    </location>
</feature>
<dbReference type="AlphaFoldDB" id="A0A8J4PTK9"/>
<feature type="region of interest" description="Disordered" evidence="3">
    <location>
        <begin position="379"/>
        <end position="592"/>
    </location>
</feature>
<evidence type="ECO:0000259" key="5">
    <source>
        <dbReference type="SMART" id="SM01340"/>
    </source>
</evidence>
<dbReference type="Pfam" id="PF13589">
    <property type="entry name" value="HATPase_c_3"/>
    <property type="match status" value="1"/>
</dbReference>
<dbReference type="InterPro" id="IPR013507">
    <property type="entry name" value="DNA_mismatch_S5_2-like"/>
</dbReference>
<dbReference type="InterPro" id="IPR014762">
    <property type="entry name" value="DNA_mismatch_repair_CS"/>
</dbReference>
<dbReference type="PANTHER" id="PTHR10073">
    <property type="entry name" value="DNA MISMATCH REPAIR PROTEIN MLH, PMS, MUTL"/>
    <property type="match status" value="1"/>
</dbReference>